<accession>A0ABU9Y9Z4</accession>
<keyword evidence="1" id="KW-0378">Hydrolase</keyword>
<dbReference type="RefSeq" id="WP_343892251.1">
    <property type="nucleotide sequence ID" value="NZ_BAAAEH010000055.1"/>
</dbReference>
<protein>
    <submittedName>
        <fullName evidence="1">Metal-dependent hydrolase</fullName>
    </submittedName>
</protein>
<dbReference type="InterPro" id="IPR016516">
    <property type="entry name" value="UCP07580"/>
</dbReference>
<proteinExistence type="predicted"/>
<dbReference type="Proteomes" id="UP001419910">
    <property type="component" value="Unassembled WGS sequence"/>
</dbReference>
<dbReference type="Pfam" id="PF10118">
    <property type="entry name" value="Metal_hydrol"/>
    <property type="match status" value="1"/>
</dbReference>
<sequence length="286" mass="33091">MRVRQPKFDFSNSPAIWTAVPEFAQSQNAASVGIPPLERFLNRVMAKARKEVTGDDPASVSLRADITTFIRQESCHYAVHDQMNAILVRDGYDRIPELEREIEAHYNHLFETKSLAFLVAYCEGFETLGPASAMAWCGDSLNDYLVGADSNVEMMYRWHLLEEFEHRHVCFDTFKRIHGGYFMRIYAFVYQLMCFKKYSSLVKDYLLEKDRSTMTDQQLRESKRREKAVARAVMKNVIWNLVKVFSPTYRPHNLPIPTRWKQIENEIDTTWTPPAGSRKATAAMAG</sequence>
<dbReference type="PANTHER" id="PTHR39456">
    <property type="entry name" value="METAL-DEPENDENT HYDROLASE"/>
    <property type="match status" value="1"/>
</dbReference>
<organism evidence="1 2">
    <name type="scientific">Sphingomonas oligophenolica</name>
    <dbReference type="NCBI Taxonomy" id="301154"/>
    <lineage>
        <taxon>Bacteria</taxon>
        <taxon>Pseudomonadati</taxon>
        <taxon>Pseudomonadota</taxon>
        <taxon>Alphaproteobacteria</taxon>
        <taxon>Sphingomonadales</taxon>
        <taxon>Sphingomonadaceae</taxon>
        <taxon>Sphingomonas</taxon>
    </lineage>
</organism>
<reference evidence="1 2" key="1">
    <citation type="submission" date="2024-05" db="EMBL/GenBank/DDBJ databases">
        <authorList>
            <person name="Liu Q."/>
            <person name="Xin Y.-H."/>
        </authorList>
    </citation>
    <scope>NUCLEOTIDE SEQUENCE [LARGE SCALE GENOMIC DNA]</scope>
    <source>
        <strain evidence="1 2">CGMCC 1.10181</strain>
    </source>
</reference>
<evidence type="ECO:0000313" key="1">
    <source>
        <dbReference type="EMBL" id="MEN2792635.1"/>
    </source>
</evidence>
<dbReference type="EMBL" id="JBDIME010000031">
    <property type="protein sequence ID" value="MEN2792635.1"/>
    <property type="molecule type" value="Genomic_DNA"/>
</dbReference>
<evidence type="ECO:0000313" key="2">
    <source>
        <dbReference type="Proteomes" id="UP001419910"/>
    </source>
</evidence>
<dbReference type="PANTHER" id="PTHR39456:SF1">
    <property type="entry name" value="METAL-DEPENDENT HYDROLASE"/>
    <property type="match status" value="1"/>
</dbReference>
<gene>
    <name evidence="1" type="ORF">ABC974_23610</name>
</gene>
<keyword evidence="2" id="KW-1185">Reference proteome</keyword>
<comment type="caution">
    <text evidence="1">The sequence shown here is derived from an EMBL/GenBank/DDBJ whole genome shotgun (WGS) entry which is preliminary data.</text>
</comment>
<dbReference type="GO" id="GO:0016787">
    <property type="term" value="F:hydrolase activity"/>
    <property type="evidence" value="ECO:0007669"/>
    <property type="project" value="UniProtKB-KW"/>
</dbReference>
<name>A0ABU9Y9Z4_9SPHN</name>